<dbReference type="OrthoDB" id="9812295at2"/>
<gene>
    <name evidence="2" type="ORF">ER308_08615</name>
</gene>
<evidence type="ECO:0000313" key="2">
    <source>
        <dbReference type="EMBL" id="QBI19605.1"/>
    </source>
</evidence>
<dbReference type="Gene3D" id="3.40.50.360">
    <property type="match status" value="1"/>
</dbReference>
<dbReference type="GO" id="GO:0016491">
    <property type="term" value="F:oxidoreductase activity"/>
    <property type="evidence" value="ECO:0007669"/>
    <property type="project" value="InterPro"/>
</dbReference>
<dbReference type="PANTHER" id="PTHR30543:SF21">
    <property type="entry name" value="NAD(P)H-DEPENDENT FMN REDUCTASE LOT6"/>
    <property type="match status" value="1"/>
</dbReference>
<dbReference type="InterPro" id="IPR029039">
    <property type="entry name" value="Flavoprotein-like_sf"/>
</dbReference>
<keyword evidence="3" id="KW-1185">Reference proteome</keyword>
<dbReference type="Pfam" id="PF03358">
    <property type="entry name" value="FMN_red"/>
    <property type="match status" value="1"/>
</dbReference>
<evidence type="ECO:0000313" key="3">
    <source>
        <dbReference type="Proteomes" id="UP000291469"/>
    </source>
</evidence>
<name>A0A411YEF9_9ACTN</name>
<dbReference type="SUPFAM" id="SSF52218">
    <property type="entry name" value="Flavoproteins"/>
    <property type="match status" value="1"/>
</dbReference>
<dbReference type="GO" id="GO:0005829">
    <property type="term" value="C:cytosol"/>
    <property type="evidence" value="ECO:0007669"/>
    <property type="project" value="TreeGrafter"/>
</dbReference>
<organism evidence="2 3">
    <name type="scientific">Egibacter rhizosphaerae</name>
    <dbReference type="NCBI Taxonomy" id="1670831"/>
    <lineage>
        <taxon>Bacteria</taxon>
        <taxon>Bacillati</taxon>
        <taxon>Actinomycetota</taxon>
        <taxon>Nitriliruptoria</taxon>
        <taxon>Egibacterales</taxon>
        <taxon>Egibacteraceae</taxon>
        <taxon>Egibacter</taxon>
    </lineage>
</organism>
<dbReference type="RefSeq" id="WP_131154602.1">
    <property type="nucleotide sequence ID" value="NZ_CP036402.1"/>
</dbReference>
<dbReference type="AlphaFoldDB" id="A0A411YEF9"/>
<dbReference type="InterPro" id="IPR050712">
    <property type="entry name" value="NAD(P)H-dep_reductase"/>
</dbReference>
<reference evidence="2 3" key="1">
    <citation type="submission" date="2019-01" db="EMBL/GenBank/DDBJ databases">
        <title>Egibacter rhizosphaerae EGI 80759T.</title>
        <authorList>
            <person name="Chen D.-D."/>
            <person name="Tian Y."/>
            <person name="Jiao J.-Y."/>
            <person name="Zhang X.-T."/>
            <person name="Zhang Y.-G."/>
            <person name="Zhang Y."/>
            <person name="Xiao M."/>
            <person name="Shu W.-S."/>
            <person name="Li W.-J."/>
        </authorList>
    </citation>
    <scope>NUCLEOTIDE SEQUENCE [LARGE SCALE GENOMIC DNA]</scope>
    <source>
        <strain evidence="2 3">EGI 80759</strain>
    </source>
</reference>
<evidence type="ECO:0000259" key="1">
    <source>
        <dbReference type="Pfam" id="PF03358"/>
    </source>
</evidence>
<dbReference type="Proteomes" id="UP000291469">
    <property type="component" value="Chromosome"/>
</dbReference>
<dbReference type="EMBL" id="CP036402">
    <property type="protein sequence ID" value="QBI19605.1"/>
    <property type="molecule type" value="Genomic_DNA"/>
</dbReference>
<accession>A0A411YEF9</accession>
<dbReference type="GO" id="GO:0010181">
    <property type="term" value="F:FMN binding"/>
    <property type="evidence" value="ECO:0007669"/>
    <property type="project" value="TreeGrafter"/>
</dbReference>
<sequence>MSITPQSPDQLQATPPLRLGVIIGSTRQGRAGRPIADWLVAHAQPRTDYDVDLIDLAETALPTLLPDFDVEQLPEPVVSLGERLSAADAFVVVTPEYNHSFPAALKNAIDWYHEEWHAKPVGFVSYGGRAEGARAVEQLRQVFPELHATTIRDVVGIDLDMVDGRGWPVSPGCDGAAKIVLDQLAWWAQALRTARMREPYRA</sequence>
<dbReference type="InterPro" id="IPR005025">
    <property type="entry name" value="FMN_Rdtase-like_dom"/>
</dbReference>
<proteinExistence type="predicted"/>
<protein>
    <submittedName>
        <fullName evidence="2">NADPH-dependent oxidoreductase</fullName>
    </submittedName>
</protein>
<feature type="domain" description="NADPH-dependent FMN reductase-like" evidence="1">
    <location>
        <begin position="18"/>
        <end position="158"/>
    </location>
</feature>
<dbReference type="PANTHER" id="PTHR30543">
    <property type="entry name" value="CHROMATE REDUCTASE"/>
    <property type="match status" value="1"/>
</dbReference>
<dbReference type="KEGG" id="erz:ER308_08615"/>